<keyword evidence="2 4" id="KW-0479">Metal-binding</keyword>
<evidence type="ECO:0000313" key="8">
    <source>
        <dbReference type="Proteomes" id="UP000266385"/>
    </source>
</evidence>
<dbReference type="InterPro" id="IPR036909">
    <property type="entry name" value="Cyt_c-like_dom_sf"/>
</dbReference>
<dbReference type="EMBL" id="QWFX01000013">
    <property type="protein sequence ID" value="RIJ28203.1"/>
    <property type="molecule type" value="Genomic_DNA"/>
</dbReference>
<keyword evidence="8" id="KW-1185">Reference proteome</keyword>
<evidence type="ECO:0000256" key="3">
    <source>
        <dbReference type="ARBA" id="ARBA00023004"/>
    </source>
</evidence>
<evidence type="ECO:0000313" key="7">
    <source>
        <dbReference type="EMBL" id="RIJ28203.1"/>
    </source>
</evidence>
<dbReference type="PROSITE" id="PS51007">
    <property type="entry name" value="CYTC"/>
    <property type="match status" value="1"/>
</dbReference>
<comment type="caution">
    <text evidence="7">The sequence shown here is derived from an EMBL/GenBank/DDBJ whole genome shotgun (WGS) entry which is preliminary data.</text>
</comment>
<dbReference type="SUPFAM" id="SSF46626">
    <property type="entry name" value="Cytochrome c"/>
    <property type="match status" value="1"/>
</dbReference>
<evidence type="ECO:0000256" key="5">
    <source>
        <dbReference type="SAM" id="SignalP"/>
    </source>
</evidence>
<organism evidence="7 8">
    <name type="scientific">Henriciella mobilis</name>
    <dbReference type="NCBI Taxonomy" id="2305467"/>
    <lineage>
        <taxon>Bacteria</taxon>
        <taxon>Pseudomonadati</taxon>
        <taxon>Pseudomonadota</taxon>
        <taxon>Alphaproteobacteria</taxon>
        <taxon>Hyphomonadales</taxon>
        <taxon>Hyphomonadaceae</taxon>
        <taxon>Henriciella</taxon>
    </lineage>
</organism>
<feature type="chain" id="PRO_5017180566" evidence="5">
    <location>
        <begin position="24"/>
        <end position="123"/>
    </location>
</feature>
<dbReference type="Gene3D" id="1.10.760.10">
    <property type="entry name" value="Cytochrome c-like domain"/>
    <property type="match status" value="1"/>
</dbReference>
<dbReference type="OrthoDB" id="7363829at2"/>
<gene>
    <name evidence="7" type="ORF">D1223_12405</name>
</gene>
<dbReference type="GO" id="GO:0009055">
    <property type="term" value="F:electron transfer activity"/>
    <property type="evidence" value="ECO:0007669"/>
    <property type="project" value="InterPro"/>
</dbReference>
<name>A0A399RBZ7_9PROT</name>
<dbReference type="AlphaFoldDB" id="A0A399RBZ7"/>
<feature type="domain" description="Cytochrome c" evidence="6">
    <location>
        <begin position="37"/>
        <end position="118"/>
    </location>
</feature>
<evidence type="ECO:0000256" key="2">
    <source>
        <dbReference type="ARBA" id="ARBA00022723"/>
    </source>
</evidence>
<evidence type="ECO:0000259" key="6">
    <source>
        <dbReference type="PROSITE" id="PS51007"/>
    </source>
</evidence>
<keyword evidence="5" id="KW-0732">Signal</keyword>
<accession>A0A399RBZ7</accession>
<reference evidence="7 8" key="1">
    <citation type="submission" date="2018-08" db="EMBL/GenBank/DDBJ databases">
        <title>Henriciella mobilis sp. nov., isolated from seawater.</title>
        <authorList>
            <person name="Cheng H."/>
            <person name="Wu Y.-H."/>
            <person name="Xu X.-W."/>
            <person name="Guo L.-L."/>
        </authorList>
    </citation>
    <scope>NUCLEOTIDE SEQUENCE [LARGE SCALE GENOMIC DNA]</scope>
    <source>
        <strain evidence="7 8">JN25</strain>
    </source>
</reference>
<dbReference type="Proteomes" id="UP000266385">
    <property type="component" value="Unassembled WGS sequence"/>
</dbReference>
<protein>
    <submittedName>
        <fullName evidence="7">Cytochrome c</fullName>
    </submittedName>
</protein>
<feature type="signal peptide" evidence="5">
    <location>
        <begin position="1"/>
        <end position="23"/>
    </location>
</feature>
<dbReference type="GO" id="GO:0020037">
    <property type="term" value="F:heme binding"/>
    <property type="evidence" value="ECO:0007669"/>
    <property type="project" value="InterPro"/>
</dbReference>
<dbReference type="GO" id="GO:0046872">
    <property type="term" value="F:metal ion binding"/>
    <property type="evidence" value="ECO:0007669"/>
    <property type="project" value="UniProtKB-KW"/>
</dbReference>
<dbReference type="RefSeq" id="WP_119376738.1">
    <property type="nucleotide sequence ID" value="NZ_QWFX01000013.1"/>
</dbReference>
<evidence type="ECO:0000256" key="4">
    <source>
        <dbReference type="PROSITE-ProRule" id="PRU00433"/>
    </source>
</evidence>
<dbReference type="PROSITE" id="PS51257">
    <property type="entry name" value="PROKAR_LIPOPROTEIN"/>
    <property type="match status" value="1"/>
</dbReference>
<keyword evidence="3 4" id="KW-0408">Iron</keyword>
<dbReference type="Pfam" id="PF00034">
    <property type="entry name" value="Cytochrom_C"/>
    <property type="match status" value="1"/>
</dbReference>
<keyword evidence="1 4" id="KW-0349">Heme</keyword>
<sequence>MLRVILGTSLFLLILTACSEPRAAQDLPEAAPPDHVELLGRGEAIAENLCAKCHAIGITGESPHPDAVPLRQLSWKYPVDELKQPFLQGIVVGHPDMPEWQFTQQDVDALLAYIESIQEPQTI</sequence>
<dbReference type="InterPro" id="IPR009056">
    <property type="entry name" value="Cyt_c-like_dom"/>
</dbReference>
<evidence type="ECO:0000256" key="1">
    <source>
        <dbReference type="ARBA" id="ARBA00022617"/>
    </source>
</evidence>
<proteinExistence type="predicted"/>